<organism evidence="3 4">
    <name type="scientific">Lederbergia wuyishanensis</name>
    <dbReference type="NCBI Taxonomy" id="1347903"/>
    <lineage>
        <taxon>Bacteria</taxon>
        <taxon>Bacillati</taxon>
        <taxon>Bacillota</taxon>
        <taxon>Bacilli</taxon>
        <taxon>Bacillales</taxon>
        <taxon>Bacillaceae</taxon>
        <taxon>Lederbergia</taxon>
    </lineage>
</organism>
<feature type="domain" description="YceM-like C-terminal" evidence="2">
    <location>
        <begin position="125"/>
        <end position="237"/>
    </location>
</feature>
<keyword evidence="4" id="KW-1185">Reference proteome</keyword>
<dbReference type="Gene3D" id="3.40.50.720">
    <property type="entry name" value="NAD(P)-binding Rossmann-like Domain"/>
    <property type="match status" value="1"/>
</dbReference>
<evidence type="ECO:0000259" key="2">
    <source>
        <dbReference type="Pfam" id="PF21378"/>
    </source>
</evidence>
<comment type="caution">
    <text evidence="3">The sequence shown here is derived from an EMBL/GenBank/DDBJ whole genome shotgun (WGS) entry which is preliminary data.</text>
</comment>
<name>A0ABU0D5E9_9BACI</name>
<dbReference type="InterPro" id="IPR036291">
    <property type="entry name" value="NAD(P)-bd_dom_sf"/>
</dbReference>
<protein>
    <submittedName>
        <fullName evidence="3">Virulence factor</fullName>
    </submittedName>
</protein>
<dbReference type="PANTHER" id="PTHR43708:SF4">
    <property type="entry name" value="OXIDOREDUCTASE YCEM-RELATED"/>
    <property type="match status" value="1"/>
</dbReference>
<dbReference type="Pfam" id="PF21378">
    <property type="entry name" value="YceM-like_C"/>
    <property type="match status" value="1"/>
</dbReference>
<dbReference type="SUPFAM" id="SSF55347">
    <property type="entry name" value="Glyceraldehyde-3-phosphate dehydrogenase-like, C-terminal domain"/>
    <property type="match status" value="1"/>
</dbReference>
<dbReference type="InterPro" id="IPR000683">
    <property type="entry name" value="Gfo/Idh/MocA-like_OxRdtase_N"/>
</dbReference>
<feature type="domain" description="Gfo/Idh/MocA-like oxidoreductase N-terminal" evidence="1">
    <location>
        <begin position="1"/>
        <end position="119"/>
    </location>
</feature>
<dbReference type="InterPro" id="IPR048477">
    <property type="entry name" value="YceM-like_C"/>
</dbReference>
<dbReference type="PANTHER" id="PTHR43708">
    <property type="entry name" value="CONSERVED EXPRESSED OXIDOREDUCTASE (EUROFUNG)"/>
    <property type="match status" value="1"/>
</dbReference>
<dbReference type="EMBL" id="JAUSUO010000005">
    <property type="protein sequence ID" value="MDQ0343588.1"/>
    <property type="molecule type" value="Genomic_DNA"/>
</dbReference>
<dbReference type="Pfam" id="PF01408">
    <property type="entry name" value="GFO_IDH_MocA"/>
    <property type="match status" value="1"/>
</dbReference>
<dbReference type="RefSeq" id="WP_244683463.1">
    <property type="nucleotide sequence ID" value="NZ_JALIRM010000018.1"/>
</dbReference>
<evidence type="ECO:0000259" key="1">
    <source>
        <dbReference type="Pfam" id="PF01408"/>
    </source>
</evidence>
<dbReference type="Proteomes" id="UP001232343">
    <property type="component" value="Unassembled WGS sequence"/>
</dbReference>
<proteinExistence type="predicted"/>
<evidence type="ECO:0000313" key="4">
    <source>
        <dbReference type="Proteomes" id="UP001232343"/>
    </source>
</evidence>
<dbReference type="InterPro" id="IPR051317">
    <property type="entry name" value="Gfo/Idh/MocA_oxidoreduct"/>
</dbReference>
<dbReference type="Gene3D" id="3.30.360.10">
    <property type="entry name" value="Dihydrodipicolinate Reductase, domain 2"/>
    <property type="match status" value="1"/>
</dbReference>
<sequence>MKIGMIGIGDIAKKAYLPVLSQMKGIELHIFTRNKETLNDVAATYHIEHVYQNLEELLESEIDAAFVHSSTSSHEEIIDKLLDYGIHVYVDKPITYFGDTSTKLIEKAKSKGLILMVGFNRRYAPPYRQLTEVSNPNMIIMQKNRSHLPDDIRTFIFDDFIHVIDTLLYLFPYTINEVIIRGKENNGELHHVTLQLEANEGTAIGIMNRDAGTTEEIVEVKSPGETRKVVNVSDITSHQNKKILSFGSDDWQPTLEKRGFHDIISYFLNLVRNKSLPYTAYDRDLKTHLLAEQIVQHLKNIPKK</sequence>
<dbReference type="SUPFAM" id="SSF51735">
    <property type="entry name" value="NAD(P)-binding Rossmann-fold domains"/>
    <property type="match status" value="1"/>
</dbReference>
<evidence type="ECO:0000313" key="3">
    <source>
        <dbReference type="EMBL" id="MDQ0343588.1"/>
    </source>
</evidence>
<gene>
    <name evidence="3" type="ORF">J2S14_002403</name>
</gene>
<reference evidence="3 4" key="1">
    <citation type="submission" date="2023-07" db="EMBL/GenBank/DDBJ databases">
        <title>Genomic Encyclopedia of Type Strains, Phase IV (KMG-IV): sequencing the most valuable type-strain genomes for metagenomic binning, comparative biology and taxonomic classification.</title>
        <authorList>
            <person name="Goeker M."/>
        </authorList>
    </citation>
    <scope>NUCLEOTIDE SEQUENCE [LARGE SCALE GENOMIC DNA]</scope>
    <source>
        <strain evidence="3 4">DSM 27848</strain>
    </source>
</reference>
<accession>A0ABU0D5E9</accession>